<name>A0AAE3KAU1_9GAMM</name>
<organism evidence="3 4">
    <name type="scientific">Natronocella acetinitrilica</name>
    <dbReference type="NCBI Taxonomy" id="414046"/>
    <lineage>
        <taxon>Bacteria</taxon>
        <taxon>Pseudomonadati</taxon>
        <taxon>Pseudomonadota</taxon>
        <taxon>Gammaproteobacteria</taxon>
        <taxon>Chromatiales</taxon>
        <taxon>Ectothiorhodospiraceae</taxon>
        <taxon>Natronocella</taxon>
    </lineage>
</organism>
<comment type="caution">
    <text evidence="3">The sequence shown here is derived from an EMBL/GenBank/DDBJ whole genome shotgun (WGS) entry which is preliminary data.</text>
</comment>
<evidence type="ECO:0000259" key="1">
    <source>
        <dbReference type="Pfam" id="PF00534"/>
    </source>
</evidence>
<proteinExistence type="predicted"/>
<feature type="domain" description="Glycosyltransferase subfamily 4-like N-terminal" evidence="2">
    <location>
        <begin position="73"/>
        <end position="236"/>
    </location>
</feature>
<gene>
    <name evidence="3" type="ORF">J2T57_001083</name>
</gene>
<dbReference type="AlphaFoldDB" id="A0AAE3KAU1"/>
<dbReference type="SUPFAM" id="SSF53756">
    <property type="entry name" value="UDP-Glycosyltransferase/glycogen phosphorylase"/>
    <property type="match status" value="1"/>
</dbReference>
<dbReference type="Pfam" id="PF00534">
    <property type="entry name" value="Glycos_transf_1"/>
    <property type="match status" value="1"/>
</dbReference>
<protein>
    <submittedName>
        <fullName evidence="3">Glycosyltransferase involved in cell wall biosynthesis</fullName>
    </submittedName>
</protein>
<dbReference type="Gene3D" id="3.40.50.2000">
    <property type="entry name" value="Glycogen Phosphorylase B"/>
    <property type="match status" value="2"/>
</dbReference>
<evidence type="ECO:0000259" key="2">
    <source>
        <dbReference type="Pfam" id="PF13439"/>
    </source>
</evidence>
<dbReference type="InterPro" id="IPR001296">
    <property type="entry name" value="Glyco_trans_1"/>
</dbReference>
<keyword evidence="4" id="KW-1185">Reference proteome</keyword>
<dbReference type="PANTHER" id="PTHR12526">
    <property type="entry name" value="GLYCOSYLTRANSFERASE"/>
    <property type="match status" value="1"/>
</dbReference>
<dbReference type="Proteomes" id="UP001205843">
    <property type="component" value="Unassembled WGS sequence"/>
</dbReference>
<dbReference type="EMBL" id="JALJXV010000002">
    <property type="protein sequence ID" value="MCP1673984.1"/>
    <property type="molecule type" value="Genomic_DNA"/>
</dbReference>
<accession>A0AAE3KAU1</accession>
<dbReference type="GO" id="GO:1901135">
    <property type="term" value="P:carbohydrate derivative metabolic process"/>
    <property type="evidence" value="ECO:0007669"/>
    <property type="project" value="UniProtKB-ARBA"/>
</dbReference>
<sequence length="438" mass="48209">MFEFVSVSLDHPTACGMHPVTANVGKVASIDAGWYDRVVLLSLLCSGDLSVVRRLLARIWRKISVRVLHVITGLDRGGAERQLINLVGIRTDDEAAVFSILRIGDMENDIRATGVRLYSGHAGRLFSWRWVRRLMNTVHDFRPDLVMGWMYHGNLAALLTRSLNYKGPVCWNVRHSVHDLTLEKSTTRWVIRAGACLSKRPSKIVYNSVAAAFQHETLGYSNKGRVVMPNGFDLERFKPDSTVRDRSRHAFGVTQDELLIGVVGRAHPMKNHLGWVGAFKKLVQRGLPVRCLMIGKGLDARESPLEGAIQIAGLDEQFIRLPATSNPERIYPGLDLLVMPSLWGEGFPNVVGEAMACGVPAVVTPVGDAADVVGDAGFVCASTSAEDIADAVEAVVRLGHHELSLVGRKARQRMEDNYGIGAVADRYDALFREVLDGQ</sequence>
<dbReference type="GO" id="GO:0016757">
    <property type="term" value="F:glycosyltransferase activity"/>
    <property type="evidence" value="ECO:0007669"/>
    <property type="project" value="InterPro"/>
</dbReference>
<dbReference type="InterPro" id="IPR028098">
    <property type="entry name" value="Glyco_trans_4-like_N"/>
</dbReference>
<evidence type="ECO:0000313" key="3">
    <source>
        <dbReference type="EMBL" id="MCP1673984.1"/>
    </source>
</evidence>
<reference evidence="3" key="1">
    <citation type="submission" date="2022-03" db="EMBL/GenBank/DDBJ databases">
        <title>Genomic Encyclopedia of Type Strains, Phase III (KMG-III): the genomes of soil and plant-associated and newly described type strains.</title>
        <authorList>
            <person name="Whitman W."/>
        </authorList>
    </citation>
    <scope>NUCLEOTIDE SEQUENCE</scope>
    <source>
        <strain evidence="3">ANL 6-2</strain>
    </source>
</reference>
<feature type="domain" description="Glycosyl transferase family 1" evidence="1">
    <location>
        <begin position="244"/>
        <end position="399"/>
    </location>
</feature>
<dbReference type="Pfam" id="PF13439">
    <property type="entry name" value="Glyco_transf_4"/>
    <property type="match status" value="1"/>
</dbReference>
<evidence type="ECO:0000313" key="4">
    <source>
        <dbReference type="Proteomes" id="UP001205843"/>
    </source>
</evidence>